<dbReference type="Pfam" id="PF06293">
    <property type="entry name" value="Kdo"/>
    <property type="match status" value="1"/>
</dbReference>
<dbReference type="PIRSF" id="PIRSF037318">
    <property type="entry name" value="RfaP"/>
    <property type="match status" value="1"/>
</dbReference>
<dbReference type="EMBL" id="AP021879">
    <property type="protein sequence ID" value="BBO87791.1"/>
    <property type="molecule type" value="Genomic_DNA"/>
</dbReference>
<dbReference type="InterPro" id="IPR011009">
    <property type="entry name" value="Kinase-like_dom_sf"/>
</dbReference>
<reference evidence="1 2" key="1">
    <citation type="submission" date="2019-11" db="EMBL/GenBank/DDBJ databases">
        <title>Comparative genomics of hydrocarbon-degrading Desulfosarcina strains.</title>
        <authorList>
            <person name="Watanabe M."/>
            <person name="Kojima H."/>
            <person name="Fukui M."/>
        </authorList>
    </citation>
    <scope>NUCLEOTIDE SEQUENCE [LARGE SCALE GENOMIC DNA]</scope>
    <source>
        <strain evidence="2">oXyS1</strain>
    </source>
</reference>
<protein>
    <submittedName>
        <fullName evidence="1">Lipopolysaccharide core heptose(I) kinase</fullName>
    </submittedName>
</protein>
<evidence type="ECO:0000313" key="2">
    <source>
        <dbReference type="Proteomes" id="UP000422108"/>
    </source>
</evidence>
<evidence type="ECO:0000313" key="1">
    <source>
        <dbReference type="EMBL" id="BBO87791.1"/>
    </source>
</evidence>
<gene>
    <name evidence="1" type="primary">waaP</name>
    <name evidence="1" type="ORF">DSCOOX_09710</name>
</gene>
<dbReference type="InterPro" id="IPR017172">
    <property type="entry name" value="Lsacc_core_hep_kinase_RfaP"/>
</dbReference>
<dbReference type="Proteomes" id="UP000422108">
    <property type="component" value="Chromosome"/>
</dbReference>
<keyword evidence="1" id="KW-0418">Kinase</keyword>
<dbReference type="GO" id="GO:0016301">
    <property type="term" value="F:kinase activity"/>
    <property type="evidence" value="ECO:0007669"/>
    <property type="project" value="UniProtKB-KW"/>
</dbReference>
<organism evidence="1 2">
    <name type="scientific">Desulfosarcina ovata subsp. ovata</name>
    <dbReference type="NCBI Taxonomy" id="2752305"/>
    <lineage>
        <taxon>Bacteria</taxon>
        <taxon>Pseudomonadati</taxon>
        <taxon>Thermodesulfobacteriota</taxon>
        <taxon>Desulfobacteria</taxon>
        <taxon>Desulfobacterales</taxon>
        <taxon>Desulfosarcinaceae</taxon>
        <taxon>Desulfosarcina</taxon>
    </lineage>
</organism>
<dbReference type="Gene3D" id="1.10.510.10">
    <property type="entry name" value="Transferase(Phosphotransferase) domain 1"/>
    <property type="match status" value="1"/>
</dbReference>
<dbReference type="RefSeq" id="WP_155309202.1">
    <property type="nucleotide sequence ID" value="NZ_AP021879.1"/>
</dbReference>
<dbReference type="AlphaFoldDB" id="A0A5K8A5R3"/>
<name>A0A5K8A5R3_9BACT</name>
<sequence>MLMLEEPFRSDWKDQDIYELLRNMDGHVYREKEGRRTFRFEHSGKSYFAKVFSGIGWKTLVACLLKFRRPFVSAANEWRAVERLHQLGIPTMRVVGYGRRGRNPAKIESFILTEELKPTTSLEDYCRYWPSNPPSAALKRALVQRVAEVAKTLHGNGIIHRDLYICHFLLDIACAPLDDNGKLANLFLIDLHRATQNRRLRRRWRVKDVAGLYFSSLDIGLTQRDRLRFMSVYSGLQWRDTLQCQQRFWKQVERRGKAVYREFRRKHPELFV</sequence>
<dbReference type="NCBIfam" id="NF011703">
    <property type="entry name" value="PRK15123.1"/>
    <property type="match status" value="1"/>
</dbReference>
<dbReference type="UniPathway" id="UPA00958"/>
<keyword evidence="1" id="KW-0808">Transferase</keyword>
<dbReference type="GO" id="GO:0009244">
    <property type="term" value="P:lipopolysaccharide core region biosynthetic process"/>
    <property type="evidence" value="ECO:0007669"/>
    <property type="project" value="UniProtKB-UniPathway"/>
</dbReference>
<dbReference type="SUPFAM" id="SSF56112">
    <property type="entry name" value="Protein kinase-like (PK-like)"/>
    <property type="match status" value="1"/>
</dbReference>
<accession>A0A5K8A5R3</accession>
<keyword evidence="2" id="KW-1185">Reference proteome</keyword>
<proteinExistence type="predicted"/>